<organism evidence="2 3">
    <name type="scientific">Stenotrophomonas phage vB_SmaS_BUCT548</name>
    <dbReference type="NCBI Taxonomy" id="2712941"/>
    <lineage>
        <taxon>Viruses</taxon>
        <taxon>Duplodnaviria</taxon>
        <taxon>Heunggongvirae</taxon>
        <taxon>Uroviricota</taxon>
        <taxon>Caudoviricetes</taxon>
        <taxon>Beaumontvirinae</taxon>
        <taxon>Bixiavirus</taxon>
        <taxon>Bixiavirus BUCT548</taxon>
    </lineage>
</organism>
<evidence type="ECO:0000313" key="2">
    <source>
        <dbReference type="EMBL" id="QIQ60821.1"/>
    </source>
</evidence>
<feature type="coiled-coil region" evidence="1">
    <location>
        <begin position="11"/>
        <end position="38"/>
    </location>
</feature>
<dbReference type="RefSeq" id="YP_010677286.1">
    <property type="nucleotide sequence ID" value="NC_071019.1"/>
</dbReference>
<reference evidence="2 3" key="1">
    <citation type="submission" date="2020-01" db="EMBL/GenBank/DDBJ databases">
        <authorList>
            <person name="Zhang W."/>
            <person name="Zhang R."/>
            <person name="Hu Y."/>
            <person name="Liu Y."/>
            <person name="Lin W."/>
            <person name="Wang L."/>
            <person name="Li J."/>
            <person name="An X."/>
            <person name="Song L."/>
            <person name="Fan H."/>
            <person name="Shi T."/>
            <person name="Liu H."/>
            <person name="Tong Y."/>
        </authorList>
    </citation>
    <scope>NUCLEOTIDE SEQUENCE [LARGE SCALE GENOMIC DNA]</scope>
</reference>
<protein>
    <submittedName>
        <fullName evidence="2">Uncharacterized protein</fullName>
    </submittedName>
</protein>
<evidence type="ECO:0000256" key="1">
    <source>
        <dbReference type="SAM" id="Coils"/>
    </source>
</evidence>
<keyword evidence="1" id="KW-0175">Coiled coil</keyword>
<sequence>MTTIVTPKMPLAAVEAEINRLQNEMLMIKNQIAPLEQARSEIRERAFLYELAQLCNKHRMWVNCGSDDDMWASEMQPGQTATPENVLENR</sequence>
<dbReference type="Proteomes" id="UP000509570">
    <property type="component" value="Segment"/>
</dbReference>
<name>A0A7D2LKP9_9CAUD</name>
<evidence type="ECO:0000313" key="3">
    <source>
        <dbReference type="Proteomes" id="UP000509570"/>
    </source>
</evidence>
<accession>A0A7D2LKP9</accession>
<dbReference type="KEGG" id="vg:77953660"/>
<dbReference type="EMBL" id="MN937349">
    <property type="protein sequence ID" value="QIQ60821.1"/>
    <property type="molecule type" value="Genomic_DNA"/>
</dbReference>
<dbReference type="GeneID" id="77953660"/>
<keyword evidence="3" id="KW-1185">Reference proteome</keyword>
<proteinExistence type="predicted"/>